<dbReference type="GO" id="GO:0031012">
    <property type="term" value="C:extracellular matrix"/>
    <property type="evidence" value="ECO:0007669"/>
    <property type="project" value="InterPro"/>
</dbReference>
<evidence type="ECO:0000256" key="6">
    <source>
        <dbReference type="ARBA" id="ARBA00022801"/>
    </source>
</evidence>
<dbReference type="PANTHER" id="PTHR10201">
    <property type="entry name" value="MATRIX METALLOPROTEINASE"/>
    <property type="match status" value="1"/>
</dbReference>
<gene>
    <name evidence="11" type="ORF">SOO65_03290</name>
</gene>
<dbReference type="SMART" id="SM00235">
    <property type="entry name" value="ZnMc"/>
    <property type="match status" value="1"/>
</dbReference>
<keyword evidence="3" id="KW-0645">Protease</keyword>
<reference evidence="11 12" key="1">
    <citation type="submission" date="2023-11" db="EMBL/GenBank/DDBJ databases">
        <title>Peredibacter starrii A3.12.</title>
        <authorList>
            <person name="Mitchell R.J."/>
        </authorList>
    </citation>
    <scope>NUCLEOTIDE SEQUENCE [LARGE SCALE GENOMIC DNA]</scope>
    <source>
        <strain evidence="11 12">A3.12</strain>
    </source>
</reference>
<evidence type="ECO:0000256" key="2">
    <source>
        <dbReference type="ARBA" id="ARBA00010370"/>
    </source>
</evidence>
<comment type="similarity">
    <text evidence="2">Belongs to the peptidase M10A family.</text>
</comment>
<organism evidence="11 12">
    <name type="scientific">Peredibacter starrii</name>
    <dbReference type="NCBI Taxonomy" id="28202"/>
    <lineage>
        <taxon>Bacteria</taxon>
        <taxon>Pseudomonadati</taxon>
        <taxon>Bdellovibrionota</taxon>
        <taxon>Bacteriovoracia</taxon>
        <taxon>Bacteriovoracales</taxon>
        <taxon>Bacteriovoracaceae</taxon>
        <taxon>Peredibacter</taxon>
    </lineage>
</organism>
<evidence type="ECO:0000256" key="3">
    <source>
        <dbReference type="ARBA" id="ARBA00022670"/>
    </source>
</evidence>
<dbReference type="GO" id="GO:0005615">
    <property type="term" value="C:extracellular space"/>
    <property type="evidence" value="ECO:0007669"/>
    <property type="project" value="TreeGrafter"/>
</dbReference>
<keyword evidence="4" id="KW-0479">Metal-binding</keyword>
<feature type="domain" description="Peptidase metallopeptidase" evidence="10">
    <location>
        <begin position="25"/>
        <end position="179"/>
    </location>
</feature>
<keyword evidence="6 11" id="KW-0378">Hydrolase</keyword>
<dbReference type="GO" id="GO:0006508">
    <property type="term" value="P:proteolysis"/>
    <property type="evidence" value="ECO:0007669"/>
    <property type="project" value="UniProtKB-KW"/>
</dbReference>
<dbReference type="Pfam" id="PF00413">
    <property type="entry name" value="Peptidase_M10"/>
    <property type="match status" value="1"/>
</dbReference>
<feature type="chain" id="PRO_5043590062" evidence="9">
    <location>
        <begin position="17"/>
        <end position="243"/>
    </location>
</feature>
<dbReference type="EC" id="3.4.24.-" evidence="11"/>
<dbReference type="AlphaFoldDB" id="A0AAX4HRM4"/>
<dbReference type="GO" id="GO:0030198">
    <property type="term" value="P:extracellular matrix organization"/>
    <property type="evidence" value="ECO:0007669"/>
    <property type="project" value="TreeGrafter"/>
</dbReference>
<dbReference type="InterPro" id="IPR024079">
    <property type="entry name" value="MetalloPept_cat_dom_sf"/>
</dbReference>
<feature type="signal peptide" evidence="9">
    <location>
        <begin position="1"/>
        <end position="16"/>
    </location>
</feature>
<evidence type="ECO:0000256" key="9">
    <source>
        <dbReference type="SAM" id="SignalP"/>
    </source>
</evidence>
<evidence type="ECO:0000256" key="1">
    <source>
        <dbReference type="ARBA" id="ARBA00001947"/>
    </source>
</evidence>
<dbReference type="KEGG" id="psti:SOO65_03290"/>
<proteinExistence type="inferred from homology"/>
<evidence type="ECO:0000256" key="4">
    <source>
        <dbReference type="ARBA" id="ARBA00022723"/>
    </source>
</evidence>
<keyword evidence="12" id="KW-1185">Reference proteome</keyword>
<comment type="cofactor">
    <cofactor evidence="1">
        <name>Zn(2+)</name>
        <dbReference type="ChEBI" id="CHEBI:29105"/>
    </cofactor>
</comment>
<dbReference type="RefSeq" id="WP_321396869.1">
    <property type="nucleotide sequence ID" value="NZ_CP139487.1"/>
</dbReference>
<dbReference type="InterPro" id="IPR001818">
    <property type="entry name" value="Pept_M10_metallopeptidase"/>
</dbReference>
<evidence type="ECO:0000256" key="8">
    <source>
        <dbReference type="ARBA" id="ARBA00023049"/>
    </source>
</evidence>
<protein>
    <submittedName>
        <fullName evidence="11">Matrixin family metalloprotease</fullName>
        <ecNumber evidence="11">3.4.24.-</ecNumber>
    </submittedName>
</protein>
<keyword evidence="7" id="KW-0862">Zinc</keyword>
<accession>A0AAX4HRM4</accession>
<evidence type="ECO:0000313" key="12">
    <source>
        <dbReference type="Proteomes" id="UP001324634"/>
    </source>
</evidence>
<evidence type="ECO:0000313" key="11">
    <source>
        <dbReference type="EMBL" id="WPU65763.1"/>
    </source>
</evidence>
<dbReference type="GO" id="GO:0008270">
    <property type="term" value="F:zinc ion binding"/>
    <property type="evidence" value="ECO:0007669"/>
    <property type="project" value="InterPro"/>
</dbReference>
<dbReference type="GO" id="GO:0004222">
    <property type="term" value="F:metalloendopeptidase activity"/>
    <property type="evidence" value="ECO:0007669"/>
    <property type="project" value="InterPro"/>
</dbReference>
<dbReference type="PANTHER" id="PTHR10201:SF291">
    <property type="entry name" value="MATRIX METALLOPROTEINASE 1, ISOFORM C-RELATED"/>
    <property type="match status" value="1"/>
</dbReference>
<dbReference type="EMBL" id="CP139487">
    <property type="protein sequence ID" value="WPU65763.1"/>
    <property type="molecule type" value="Genomic_DNA"/>
</dbReference>
<sequence>MWKWLLVLTLSSSAWGYNLTQDFTNGFYWASLPINITVVDSNASRKSKIQQLATSAIQEWESKSGLSLWDLTSSGTNNIIRWSENFASETRMDPNTVLAVAIRYTNGPYFAKTEIVINGNHALNFDTRNLQTTITHELGHTMGLDHSGDMLAVMAPTLQSPYNGLQNDDIMGMGDAHSQIEHRQITRYVSPLAYSEESKGSPLSCGTVGPASTATSGSAMVSLGMGLLIGFVRKIIKWFKSLF</sequence>
<dbReference type="Gene3D" id="3.40.390.10">
    <property type="entry name" value="Collagenase (Catalytic Domain)"/>
    <property type="match status" value="1"/>
</dbReference>
<dbReference type="InterPro" id="IPR006026">
    <property type="entry name" value="Peptidase_Metallo"/>
</dbReference>
<dbReference type="GO" id="GO:0030574">
    <property type="term" value="P:collagen catabolic process"/>
    <property type="evidence" value="ECO:0007669"/>
    <property type="project" value="TreeGrafter"/>
</dbReference>
<dbReference type="SUPFAM" id="SSF55486">
    <property type="entry name" value="Metalloproteases ('zincins'), catalytic domain"/>
    <property type="match status" value="1"/>
</dbReference>
<evidence type="ECO:0000256" key="7">
    <source>
        <dbReference type="ARBA" id="ARBA00022833"/>
    </source>
</evidence>
<dbReference type="Proteomes" id="UP001324634">
    <property type="component" value="Chromosome"/>
</dbReference>
<dbReference type="InterPro" id="IPR021190">
    <property type="entry name" value="Pept_M10A"/>
</dbReference>
<dbReference type="PRINTS" id="PR00138">
    <property type="entry name" value="MATRIXIN"/>
</dbReference>
<keyword evidence="5 9" id="KW-0732">Signal</keyword>
<name>A0AAX4HRM4_9BACT</name>
<evidence type="ECO:0000259" key="10">
    <source>
        <dbReference type="SMART" id="SM00235"/>
    </source>
</evidence>
<evidence type="ECO:0000256" key="5">
    <source>
        <dbReference type="ARBA" id="ARBA00022729"/>
    </source>
</evidence>
<keyword evidence="8 11" id="KW-0482">Metalloprotease</keyword>